<dbReference type="PANTHER" id="PTHR43685:SF2">
    <property type="entry name" value="GLYCOSYLTRANSFERASE 2-LIKE DOMAIN-CONTAINING PROTEIN"/>
    <property type="match status" value="1"/>
</dbReference>
<proteinExistence type="predicted"/>
<feature type="domain" description="Glycosyltransferase 2-like" evidence="1">
    <location>
        <begin position="7"/>
        <end position="166"/>
    </location>
</feature>
<reference evidence="2 3" key="1">
    <citation type="journal article" date="2016" name="Nat. Commun.">
        <title>Thousands of microbial genomes shed light on interconnected biogeochemical processes in an aquifer system.</title>
        <authorList>
            <person name="Anantharaman K."/>
            <person name="Brown C.T."/>
            <person name="Hug L.A."/>
            <person name="Sharon I."/>
            <person name="Castelle C.J."/>
            <person name="Probst A.J."/>
            <person name="Thomas B.C."/>
            <person name="Singh A."/>
            <person name="Wilkins M.J."/>
            <person name="Karaoz U."/>
            <person name="Brodie E.L."/>
            <person name="Williams K.H."/>
            <person name="Hubbard S.S."/>
            <person name="Banfield J.F."/>
        </authorList>
    </citation>
    <scope>NUCLEOTIDE SEQUENCE [LARGE SCALE GENOMIC DNA]</scope>
</reference>
<organism evidence="2 3">
    <name type="scientific">Candidatus Gottesmanbacteria bacterium RBG_16_37_8</name>
    <dbReference type="NCBI Taxonomy" id="1798371"/>
    <lineage>
        <taxon>Bacteria</taxon>
        <taxon>Candidatus Gottesmaniibacteriota</taxon>
    </lineage>
</organism>
<evidence type="ECO:0000313" key="2">
    <source>
        <dbReference type="EMBL" id="OGG03817.1"/>
    </source>
</evidence>
<dbReference type="STRING" id="1798371.A2W14_04715"/>
<evidence type="ECO:0000313" key="3">
    <source>
        <dbReference type="Proteomes" id="UP000176665"/>
    </source>
</evidence>
<evidence type="ECO:0000259" key="1">
    <source>
        <dbReference type="Pfam" id="PF00535"/>
    </source>
</evidence>
<dbReference type="Pfam" id="PF00535">
    <property type="entry name" value="Glycos_transf_2"/>
    <property type="match status" value="1"/>
</dbReference>
<comment type="caution">
    <text evidence="2">The sequence shown here is derived from an EMBL/GenBank/DDBJ whole genome shotgun (WGS) entry which is preliminary data.</text>
</comment>
<dbReference type="AlphaFoldDB" id="A0A1F5YV22"/>
<protein>
    <recommendedName>
        <fullName evidence="1">Glycosyltransferase 2-like domain-containing protein</fullName>
    </recommendedName>
</protein>
<dbReference type="PANTHER" id="PTHR43685">
    <property type="entry name" value="GLYCOSYLTRANSFERASE"/>
    <property type="match status" value="1"/>
</dbReference>
<sequence length="278" mass="32141">MGNPYFSVIIPTLNEEKYLPKLLKDLVKQTYQDFEVVLVDGKSDDKTVEVFKEFSRELPKQQLIISQKRNVGHQRNLGGFAACGKYLIFFDADVHVEPTFMEEVHLASIKQGFKFATTWIAADSNKSIDKTLALLSNLGQELSKAIDKPFSGGFNTIVLKSVFEKVKGYREDLKMNEDQDLAIRVYKKNIDVVILQEPKVTFSYRRFRSEGRLTVLRKYAKALVYFYLKGPITHELFEYKMGGHVHKEKKRKINLAKLNTYLKTIEKMQKKVVKILSE</sequence>
<dbReference type="Proteomes" id="UP000176665">
    <property type="component" value="Unassembled WGS sequence"/>
</dbReference>
<dbReference type="SUPFAM" id="SSF53448">
    <property type="entry name" value="Nucleotide-diphospho-sugar transferases"/>
    <property type="match status" value="1"/>
</dbReference>
<name>A0A1F5YV22_9BACT</name>
<dbReference type="InterPro" id="IPR050834">
    <property type="entry name" value="Glycosyltransf_2"/>
</dbReference>
<dbReference type="InterPro" id="IPR029044">
    <property type="entry name" value="Nucleotide-diphossugar_trans"/>
</dbReference>
<dbReference type="InterPro" id="IPR001173">
    <property type="entry name" value="Glyco_trans_2-like"/>
</dbReference>
<dbReference type="EMBL" id="MFJA01000012">
    <property type="protein sequence ID" value="OGG03817.1"/>
    <property type="molecule type" value="Genomic_DNA"/>
</dbReference>
<accession>A0A1F5YV22</accession>
<gene>
    <name evidence="2" type="ORF">A2W14_04715</name>
</gene>
<dbReference type="Gene3D" id="3.90.550.10">
    <property type="entry name" value="Spore Coat Polysaccharide Biosynthesis Protein SpsA, Chain A"/>
    <property type="match status" value="1"/>
</dbReference>